<gene>
    <name evidence="1" type="ORF">COOX1_0973</name>
</gene>
<organism evidence="1 2">
    <name type="scientific">Kyrpidia spormannii</name>
    <dbReference type="NCBI Taxonomy" id="2055160"/>
    <lineage>
        <taxon>Bacteria</taxon>
        <taxon>Bacillati</taxon>
        <taxon>Bacillota</taxon>
        <taxon>Bacilli</taxon>
        <taxon>Bacillales</taxon>
        <taxon>Alicyclobacillaceae</taxon>
        <taxon>Kyrpidia</taxon>
    </lineage>
</organism>
<name>A0A6F9E4Y3_9BACL</name>
<reference evidence="1 2" key="1">
    <citation type="submission" date="2020-04" db="EMBL/GenBank/DDBJ databases">
        <authorList>
            <person name="Hogendoorn C."/>
        </authorList>
    </citation>
    <scope>NUCLEOTIDE SEQUENCE [LARGE SCALE GENOMIC DNA]</scope>
    <source>
        <strain evidence="1">COOX1</strain>
    </source>
</reference>
<dbReference type="Proteomes" id="UP000502196">
    <property type="component" value="Chromosome"/>
</dbReference>
<dbReference type="RefSeq" id="WP_197945555.1">
    <property type="nucleotide sequence ID" value="NZ_CP047971.1"/>
</dbReference>
<evidence type="ECO:0000313" key="1">
    <source>
        <dbReference type="EMBL" id="CAB3391561.1"/>
    </source>
</evidence>
<protein>
    <submittedName>
        <fullName evidence="1">Uncharacterized protein</fullName>
    </submittedName>
</protein>
<evidence type="ECO:0000313" key="2">
    <source>
        <dbReference type="Proteomes" id="UP000502196"/>
    </source>
</evidence>
<dbReference type="AlphaFoldDB" id="A0A6F9E4Y3"/>
<sequence>MKLQHRGLPDRRRIPDRWAPQRRWDSFTVGRPQPGAGVGIGTIDVRCGPAISRLHKVRLDAETIEGDDIYLENTRARVVRGTRVQIGPGFQIGLLEYSEDFSKWTERRWDNIYGSRQVT</sequence>
<accession>A0A6F9E4Y3</accession>
<proteinExistence type="predicted"/>
<dbReference type="EMBL" id="LR792683">
    <property type="protein sequence ID" value="CAB3391561.1"/>
    <property type="molecule type" value="Genomic_DNA"/>
</dbReference>